<dbReference type="InterPro" id="IPR044925">
    <property type="entry name" value="His-Me_finger_sf"/>
</dbReference>
<evidence type="ECO:0000313" key="1">
    <source>
        <dbReference type="EMBL" id="JAC88534.1"/>
    </source>
</evidence>
<dbReference type="InterPro" id="IPR004211">
    <property type="entry name" value="Endonuclease_7"/>
</dbReference>
<sequence>LQQIKKFEKVNNISINVFALEEDNKVYPIKVVKEEKLDHRDLLLLEDEQKHHYVYIKNFEKLIHYQKTRHNGTIKVCKRCFSHFDNQHGRSAVEKLTEHRIYCNLNKPVRIELPNKEPYIKFKNVERQLRVNLVIYADFESLLIPIQGCQPSPSTSFTMNYQKHEAFSFCVYAKTSEQIQHLCPPSLKEPYLYRGRNAGECFLLYLKQLAGIINPIIKRNEQLRMEEIQEREWKSAEICYLCRERFTETNYKTRDHCHISGNYRGPACNTCNLRCRTPNYVPVIIHNLSRYDAHFIVKELGKIPGRIDIIPHSEENFISFTKYIDGIKFRFIDSFRFMSESLDQLVKNLPKNSFRETSKFFDESLLPLVLRKGVFPYDYVCSWEKLDENYLPPKDAFYNKLTVSDISEEDYNHAENVWKLFKCSTLGEYSDIYLKSDVLLLADVFQNFRDMTMDTHKIDPCHYFSAPGMAWDAMLRLTGVKLELLQDYDMILMFERGIRGGICQASLRYAKANNKYMKDYIPSQDSVYITYYDANNLYGDAQSRYLPYEGFKWVAYPENIEVKNIPNDSEYGYVLEVDVEYPQDLHRKHNDLPFLAESIVPPCSKTNIKKLIPHLNNREKYVVHYSTLKQALDHGLQLVKIHRAIEFKQSPWLEPYITLNTEMRKKAKNNFEKNQYKLYNNANFGKTMENVRKRINFELVCEERRLLKLIAQPNFLDRIIYDENLAGVQMERTKLLFNKPIFLGMSILDISKNEMYKFHYDVMLKKYEYENLKLMYTDTDSLIYRINTNDVYKDMLEMESHFDMSDYPLDHPNYSIKNKKILGKFKDEVNGQIINEVIALRPKMYAINVDGNIKKRAKGVQKTALKRISFEDYRRVLFENISMLSIMRSIRSREHNVFSLEVSKLSLTANDEKRVILKDFINTKAYGYSDVPLM</sequence>
<dbReference type="InterPro" id="IPR023211">
    <property type="entry name" value="DNA_pol_palm_dom_sf"/>
</dbReference>
<dbReference type="GO" id="GO:0071897">
    <property type="term" value="P:DNA biosynthetic process"/>
    <property type="evidence" value="ECO:0007669"/>
    <property type="project" value="UniProtKB-ARBA"/>
</dbReference>
<organism evidence="1">
    <name type="scientific">Panstrongylus megistus</name>
    <dbReference type="NCBI Taxonomy" id="65343"/>
    <lineage>
        <taxon>Eukaryota</taxon>
        <taxon>Metazoa</taxon>
        <taxon>Ecdysozoa</taxon>
        <taxon>Arthropoda</taxon>
        <taxon>Hexapoda</taxon>
        <taxon>Insecta</taxon>
        <taxon>Pterygota</taxon>
        <taxon>Neoptera</taxon>
        <taxon>Paraneoptera</taxon>
        <taxon>Hemiptera</taxon>
        <taxon>Heteroptera</taxon>
        <taxon>Panheteroptera</taxon>
        <taxon>Cimicomorpha</taxon>
        <taxon>Reduviidae</taxon>
        <taxon>Triatominae</taxon>
        <taxon>Panstrongylus</taxon>
    </lineage>
</organism>
<dbReference type="PANTHER" id="PTHR31511">
    <property type="entry name" value="PROTEIN CBG23764"/>
    <property type="match status" value="1"/>
</dbReference>
<dbReference type="GO" id="GO:0042575">
    <property type="term" value="C:DNA polymerase complex"/>
    <property type="evidence" value="ECO:0007669"/>
    <property type="project" value="UniProtKB-ARBA"/>
</dbReference>
<protein>
    <submittedName>
        <fullName evidence="1">Putative dna polymerase type b</fullName>
    </submittedName>
</protein>
<accession>A0A069DZN0</accession>
<dbReference type="PANTHER" id="PTHR31511:SF12">
    <property type="entry name" value="RHO TERMINATION FACTOR N-TERMINAL DOMAIN-CONTAINING PROTEIN"/>
    <property type="match status" value="1"/>
</dbReference>
<dbReference type="AlphaFoldDB" id="A0A069DZN0"/>
<name>A0A069DZN0_9HEMI</name>
<dbReference type="InterPro" id="IPR012337">
    <property type="entry name" value="RNaseH-like_sf"/>
</dbReference>
<feature type="non-terminal residue" evidence="1">
    <location>
        <position position="1"/>
    </location>
</feature>
<proteinExistence type="evidence at transcript level"/>
<dbReference type="SUPFAM" id="SSF53098">
    <property type="entry name" value="Ribonuclease H-like"/>
    <property type="match status" value="1"/>
</dbReference>
<reference evidence="1" key="1">
    <citation type="journal article" date="2015" name="J. Med. Entomol.">
        <title>A Deep Insight Into the Sialotranscriptome of the Chagas Disease Vector, Panstrongylus megistus (Hemiptera: Heteroptera).</title>
        <authorList>
            <person name="Ribeiro J.M."/>
            <person name="Schwarz A."/>
            <person name="Francischetti I.M."/>
        </authorList>
    </citation>
    <scope>NUCLEOTIDE SEQUENCE</scope>
    <source>
        <tissue evidence="1">Salivary glands</tissue>
    </source>
</reference>
<dbReference type="Gene3D" id="3.90.1600.10">
    <property type="entry name" value="Palm domain of DNA polymerase"/>
    <property type="match status" value="1"/>
</dbReference>
<dbReference type="SUPFAM" id="SSF56672">
    <property type="entry name" value="DNA/RNA polymerases"/>
    <property type="match status" value="1"/>
</dbReference>
<dbReference type="SUPFAM" id="SSF54060">
    <property type="entry name" value="His-Me finger endonucleases"/>
    <property type="match status" value="1"/>
</dbReference>
<dbReference type="Pfam" id="PF02945">
    <property type="entry name" value="Endonuclease_7"/>
    <property type="match status" value="1"/>
</dbReference>
<dbReference type="EMBL" id="GBGD01000355">
    <property type="protein sequence ID" value="JAC88534.1"/>
    <property type="molecule type" value="mRNA"/>
</dbReference>
<dbReference type="InterPro" id="IPR043502">
    <property type="entry name" value="DNA/RNA_pol_sf"/>
</dbReference>